<dbReference type="InterPro" id="IPR008266">
    <property type="entry name" value="Tyr_kinase_AS"/>
</dbReference>
<keyword evidence="6" id="KW-0418">Kinase</keyword>
<comment type="catalytic activity">
    <reaction evidence="8">
        <text>L-threonyl-[protein] + ATP = O-phospho-L-threonyl-[protein] + ADP + H(+)</text>
        <dbReference type="Rhea" id="RHEA:46608"/>
        <dbReference type="Rhea" id="RHEA-COMP:11060"/>
        <dbReference type="Rhea" id="RHEA-COMP:11605"/>
        <dbReference type="ChEBI" id="CHEBI:15378"/>
        <dbReference type="ChEBI" id="CHEBI:30013"/>
        <dbReference type="ChEBI" id="CHEBI:30616"/>
        <dbReference type="ChEBI" id="CHEBI:61977"/>
        <dbReference type="ChEBI" id="CHEBI:456216"/>
        <dbReference type="EC" id="2.7.11.1"/>
    </reaction>
</comment>
<evidence type="ECO:0000256" key="10">
    <source>
        <dbReference type="SAM" id="MobiDB-lite"/>
    </source>
</evidence>
<feature type="compositionally biased region" description="Low complexity" evidence="10">
    <location>
        <begin position="404"/>
        <end position="419"/>
    </location>
</feature>
<name>A0A061AJE0_RHOTO</name>
<proteinExistence type="predicted"/>
<evidence type="ECO:0000256" key="1">
    <source>
        <dbReference type="ARBA" id="ARBA00004340"/>
    </source>
</evidence>
<feature type="region of interest" description="Disordered" evidence="10">
    <location>
        <begin position="662"/>
        <end position="695"/>
    </location>
</feature>
<comment type="subcellular location">
    <subcellularLocation>
        <location evidence="1">Host cell</location>
    </subcellularLocation>
</comment>
<keyword evidence="3" id="KW-0723">Serine/threonine-protein kinase</keyword>
<evidence type="ECO:0000256" key="6">
    <source>
        <dbReference type="ARBA" id="ARBA00022777"/>
    </source>
</evidence>
<dbReference type="GO" id="GO:0004674">
    <property type="term" value="F:protein serine/threonine kinase activity"/>
    <property type="evidence" value="ECO:0007669"/>
    <property type="project" value="UniProtKB-KW"/>
</dbReference>
<dbReference type="PANTHER" id="PTHR22984">
    <property type="entry name" value="SERINE/THREONINE-PROTEIN KINASE PIM"/>
    <property type="match status" value="1"/>
</dbReference>
<sequence>MRRLAHALTGDYGFIELAPNPPAHSKESLTHCEIRVRGSVRGVVEARSKDVLDALVEEVKRLTEGGKRDILLSDLEGSSQAGAQSLLGNVLESTSKIPGIATIFWTDGTYHVPAMRITLDQPPPVVPLPSLSSRLSSPQTAPPPQSLSNPYFLVIGEKTPLGVSYNLPLDNALPRAYEVPYYTPRAEPSNTSFLYSLLTSTAHPENLYRDAVAHLGQNSKLHVVLGELGLSPMMTGPLASAAGSTPSWNGGGAGATAFGGFPGAGGFGGSPSGSGPSGTGDGGGGGSFPSASQSFGGGPGGYTAAPGIYPQASSAAVGGSDQSVSILSQGSNTGVVEKTSKSAAAHKDASRWTKDYVPLRLADIAELDAIPIARSYNSDNVERFGLLYRLRPRDENTTPPLLPPLSTTPTASSSDTSRTLATANASTSPRLLVFRDEPLAGGGTSSVHELEHDPDVLMKISVGAEEAEAVEHEGRLYQRFGTRLQGVVPDFHGMFSGQPLLTDSIVLLLSRCGEAMGAWDSLTVDQRYVSTHFLCQGTSLRVLPPPHEVGIMHNDISANNILVDRATGEVRIADLSSATEHVCAGAKACPELKELSWLDTSSSSATEDVRESAYALDGAEQWTKNYTPLRLQDVRTLDVVPVARSFVKEAVLLSGSLYRLPTSAEEPTPPLSPSTSITPTASPSSTARTDASTDTSVTAPRLLVFLAEPFASGTMASVHELKHDPDVVLKISIWKDDLTAAEHEGRLYERFGERLRGVLVDFFGMFVGRPLRTDAIVLFLSRHGKPLEDWSSLSIAQRKQLYNHFRRLHEVGLIHNDVSPNNILVHPETGDLRLIDLAQAVEHTCGGPQTCAELKELSWLVYNL</sequence>
<dbReference type="PROSITE" id="PS00109">
    <property type="entry name" value="PROTEIN_KINASE_TYR"/>
    <property type="match status" value="2"/>
</dbReference>
<reference evidence="12" key="1">
    <citation type="journal article" date="2014" name="Genome Announc.">
        <title>Draft genome sequence of Rhodosporidium toruloides CECT1137, an oleaginous yeast of biotechnological interest.</title>
        <authorList>
            <person name="Morin N."/>
            <person name="Calcas X."/>
            <person name="Devillers H."/>
            <person name="Durrens P."/>
            <person name="Sherman D.J."/>
            <person name="Nicaud J.-M."/>
            <person name="Neuveglise C."/>
        </authorList>
    </citation>
    <scope>NUCLEOTIDE SEQUENCE</scope>
    <source>
        <strain evidence="12">CECT1137</strain>
    </source>
</reference>
<feature type="compositionally biased region" description="Gly residues" evidence="10">
    <location>
        <begin position="264"/>
        <end position="287"/>
    </location>
</feature>
<keyword evidence="5" id="KW-0547">Nucleotide-binding</keyword>
<dbReference type="InterPro" id="IPR051138">
    <property type="entry name" value="PIM_Ser/Thr_kinase"/>
</dbReference>
<evidence type="ECO:0000256" key="7">
    <source>
        <dbReference type="ARBA" id="ARBA00022840"/>
    </source>
</evidence>
<evidence type="ECO:0000256" key="5">
    <source>
        <dbReference type="ARBA" id="ARBA00022741"/>
    </source>
</evidence>
<comment type="catalytic activity">
    <reaction evidence="9">
        <text>L-seryl-[protein] + ATP = O-phospho-L-seryl-[protein] + ADP + H(+)</text>
        <dbReference type="Rhea" id="RHEA:17989"/>
        <dbReference type="Rhea" id="RHEA-COMP:9863"/>
        <dbReference type="Rhea" id="RHEA-COMP:11604"/>
        <dbReference type="ChEBI" id="CHEBI:15378"/>
        <dbReference type="ChEBI" id="CHEBI:29999"/>
        <dbReference type="ChEBI" id="CHEBI:30616"/>
        <dbReference type="ChEBI" id="CHEBI:83421"/>
        <dbReference type="ChEBI" id="CHEBI:456216"/>
        <dbReference type="EC" id="2.7.11.1"/>
    </reaction>
</comment>
<dbReference type="Gene3D" id="1.10.510.10">
    <property type="entry name" value="Transferase(Phosphotransferase) domain 1"/>
    <property type="match status" value="2"/>
</dbReference>
<evidence type="ECO:0000313" key="12">
    <source>
        <dbReference type="EMBL" id="CDR37254.1"/>
    </source>
</evidence>
<dbReference type="EMBL" id="LK052937">
    <property type="protein sequence ID" value="CDR37254.1"/>
    <property type="molecule type" value="Genomic_DNA"/>
</dbReference>
<dbReference type="Pfam" id="PF01163">
    <property type="entry name" value="RIO1"/>
    <property type="match status" value="1"/>
</dbReference>
<dbReference type="InterPro" id="IPR011009">
    <property type="entry name" value="Kinase-like_dom_sf"/>
</dbReference>
<accession>A0A061AJE0</accession>
<dbReference type="GO" id="GO:0005737">
    <property type="term" value="C:cytoplasm"/>
    <property type="evidence" value="ECO:0007669"/>
    <property type="project" value="TreeGrafter"/>
</dbReference>
<dbReference type="SUPFAM" id="SSF56112">
    <property type="entry name" value="Protein kinase-like (PK-like)"/>
    <property type="match status" value="2"/>
</dbReference>
<dbReference type="PANTHER" id="PTHR22984:SF25">
    <property type="entry name" value="PROTEIN KINASE DOMAIN-CONTAINING PROTEIN"/>
    <property type="match status" value="1"/>
</dbReference>
<dbReference type="EC" id="2.7.11.1" evidence="2"/>
<feature type="domain" description="RIO-type" evidence="11">
    <location>
        <begin position="803"/>
        <end position="844"/>
    </location>
</feature>
<gene>
    <name evidence="12" type="ORF">RHTO0S_02e12596g</name>
</gene>
<dbReference type="AlphaFoldDB" id="A0A061AJE0"/>
<evidence type="ECO:0000256" key="8">
    <source>
        <dbReference type="ARBA" id="ARBA00047899"/>
    </source>
</evidence>
<keyword evidence="7" id="KW-0067">ATP-binding</keyword>
<organism evidence="12">
    <name type="scientific">Rhodotorula toruloides</name>
    <name type="common">Yeast</name>
    <name type="synonym">Rhodosporidium toruloides</name>
    <dbReference type="NCBI Taxonomy" id="5286"/>
    <lineage>
        <taxon>Eukaryota</taxon>
        <taxon>Fungi</taxon>
        <taxon>Dikarya</taxon>
        <taxon>Basidiomycota</taxon>
        <taxon>Pucciniomycotina</taxon>
        <taxon>Microbotryomycetes</taxon>
        <taxon>Sporidiobolales</taxon>
        <taxon>Sporidiobolaceae</taxon>
        <taxon>Rhodotorula</taxon>
    </lineage>
</organism>
<feature type="compositionally biased region" description="Low complexity" evidence="10">
    <location>
        <begin position="673"/>
        <end position="695"/>
    </location>
</feature>
<dbReference type="InterPro" id="IPR018934">
    <property type="entry name" value="RIO_dom"/>
</dbReference>
<keyword evidence="4" id="KW-0808">Transferase</keyword>
<feature type="region of interest" description="Disordered" evidence="10">
    <location>
        <begin position="395"/>
        <end position="424"/>
    </location>
</feature>
<dbReference type="OrthoDB" id="2523927at2759"/>
<evidence type="ECO:0000256" key="2">
    <source>
        <dbReference type="ARBA" id="ARBA00012513"/>
    </source>
</evidence>
<protein>
    <recommendedName>
        <fullName evidence="2">non-specific serine/threonine protein kinase</fullName>
        <ecNumber evidence="2">2.7.11.1</ecNumber>
    </recommendedName>
</protein>
<dbReference type="GO" id="GO:0005524">
    <property type="term" value="F:ATP binding"/>
    <property type="evidence" value="ECO:0007669"/>
    <property type="project" value="UniProtKB-KW"/>
</dbReference>
<evidence type="ECO:0000256" key="4">
    <source>
        <dbReference type="ARBA" id="ARBA00022679"/>
    </source>
</evidence>
<evidence type="ECO:0000256" key="9">
    <source>
        <dbReference type="ARBA" id="ARBA00048679"/>
    </source>
</evidence>
<evidence type="ECO:0000256" key="3">
    <source>
        <dbReference type="ARBA" id="ARBA00022527"/>
    </source>
</evidence>
<evidence type="ECO:0000259" key="11">
    <source>
        <dbReference type="Pfam" id="PF01163"/>
    </source>
</evidence>
<feature type="region of interest" description="Disordered" evidence="10">
    <location>
        <begin position="264"/>
        <end position="296"/>
    </location>
</feature>
<dbReference type="GO" id="GO:0043657">
    <property type="term" value="C:host cell"/>
    <property type="evidence" value="ECO:0007669"/>
    <property type="project" value="UniProtKB-SubCell"/>
</dbReference>